<evidence type="ECO:0000313" key="1">
    <source>
        <dbReference type="EMBL" id="KAI3370833.1"/>
    </source>
</evidence>
<evidence type="ECO:0000313" key="2">
    <source>
        <dbReference type="Proteomes" id="UP000831701"/>
    </source>
</evidence>
<dbReference type="EMBL" id="CM041536">
    <property type="protein sequence ID" value="KAI3370833.1"/>
    <property type="molecule type" value="Genomic_DNA"/>
</dbReference>
<protein>
    <submittedName>
        <fullName evidence="1">Uncharacterized protein</fullName>
    </submittedName>
</protein>
<accession>A0ACB8WSL2</accession>
<sequence>MESPVGALSSTPPMDSKKAGYSVLLFGPVGTNNSKRPIHNPKVQGSDPLVHRGELQHMAAELGSYKQAHTSLPPLTLGNSRVVEGPAPLKELGSRAQAMHGGISSRGTSQPPAQAAPLRAPAPGLAPRWGPGNANPGVT</sequence>
<dbReference type="Proteomes" id="UP000831701">
    <property type="component" value="Chromosome 6"/>
</dbReference>
<proteinExistence type="predicted"/>
<name>A0ACB8WSL2_9TELE</name>
<reference evidence="1" key="1">
    <citation type="submission" date="2022-04" db="EMBL/GenBank/DDBJ databases">
        <title>Jade perch genome.</title>
        <authorList>
            <person name="Chao B."/>
        </authorList>
    </citation>
    <scope>NUCLEOTIDE SEQUENCE</scope>
    <source>
        <strain evidence="1">CB-2022</strain>
    </source>
</reference>
<keyword evidence="2" id="KW-1185">Reference proteome</keyword>
<organism evidence="1 2">
    <name type="scientific">Scortum barcoo</name>
    <name type="common">barcoo grunter</name>
    <dbReference type="NCBI Taxonomy" id="214431"/>
    <lineage>
        <taxon>Eukaryota</taxon>
        <taxon>Metazoa</taxon>
        <taxon>Chordata</taxon>
        <taxon>Craniata</taxon>
        <taxon>Vertebrata</taxon>
        <taxon>Euteleostomi</taxon>
        <taxon>Actinopterygii</taxon>
        <taxon>Neopterygii</taxon>
        <taxon>Teleostei</taxon>
        <taxon>Neoteleostei</taxon>
        <taxon>Acanthomorphata</taxon>
        <taxon>Eupercaria</taxon>
        <taxon>Centrarchiformes</taxon>
        <taxon>Terapontoidei</taxon>
        <taxon>Terapontidae</taxon>
        <taxon>Scortum</taxon>
    </lineage>
</organism>
<gene>
    <name evidence="1" type="ORF">L3Q82_007359</name>
</gene>
<comment type="caution">
    <text evidence="1">The sequence shown here is derived from an EMBL/GenBank/DDBJ whole genome shotgun (WGS) entry which is preliminary data.</text>
</comment>